<accession>A0ABN3INP7</accession>
<dbReference type="EMBL" id="BAAATJ010000023">
    <property type="protein sequence ID" value="GAA2410010.1"/>
    <property type="molecule type" value="Genomic_DNA"/>
</dbReference>
<evidence type="ECO:0008006" key="4">
    <source>
        <dbReference type="Google" id="ProtNLM"/>
    </source>
</evidence>
<evidence type="ECO:0000256" key="1">
    <source>
        <dbReference type="SAM" id="SignalP"/>
    </source>
</evidence>
<comment type="caution">
    <text evidence="2">The sequence shown here is derived from an EMBL/GenBank/DDBJ whole genome shotgun (WGS) entry which is preliminary data.</text>
</comment>
<protein>
    <recommendedName>
        <fullName evidence="4">Lipoprotein</fullName>
    </recommendedName>
</protein>
<name>A0ABN3INP7_9ACTN</name>
<evidence type="ECO:0000313" key="2">
    <source>
        <dbReference type="EMBL" id="GAA2410010.1"/>
    </source>
</evidence>
<dbReference type="PROSITE" id="PS51257">
    <property type="entry name" value="PROKAR_LIPOPROTEIN"/>
    <property type="match status" value="1"/>
</dbReference>
<organism evidence="2 3">
    <name type="scientific">Streptomyces glaucosporus</name>
    <dbReference type="NCBI Taxonomy" id="284044"/>
    <lineage>
        <taxon>Bacteria</taxon>
        <taxon>Bacillati</taxon>
        <taxon>Actinomycetota</taxon>
        <taxon>Actinomycetes</taxon>
        <taxon>Kitasatosporales</taxon>
        <taxon>Streptomycetaceae</taxon>
        <taxon>Streptomyces</taxon>
    </lineage>
</organism>
<proteinExistence type="predicted"/>
<gene>
    <name evidence="2" type="ORF">GCM10010420_43360</name>
</gene>
<keyword evidence="3" id="KW-1185">Reference proteome</keyword>
<reference evidence="2 3" key="1">
    <citation type="journal article" date="2019" name="Int. J. Syst. Evol. Microbiol.">
        <title>The Global Catalogue of Microorganisms (GCM) 10K type strain sequencing project: providing services to taxonomists for standard genome sequencing and annotation.</title>
        <authorList>
            <consortium name="The Broad Institute Genomics Platform"/>
            <consortium name="The Broad Institute Genome Sequencing Center for Infectious Disease"/>
            <person name="Wu L."/>
            <person name="Ma J."/>
        </authorList>
    </citation>
    <scope>NUCLEOTIDE SEQUENCE [LARGE SCALE GENOMIC DNA]</scope>
    <source>
        <strain evidence="2 3">JCM 6921</strain>
    </source>
</reference>
<dbReference type="RefSeq" id="WP_344632765.1">
    <property type="nucleotide sequence ID" value="NZ_BAAATJ010000023.1"/>
</dbReference>
<feature type="signal peptide" evidence="1">
    <location>
        <begin position="1"/>
        <end position="22"/>
    </location>
</feature>
<dbReference type="Proteomes" id="UP001500058">
    <property type="component" value="Unassembled WGS sequence"/>
</dbReference>
<keyword evidence="1" id="KW-0732">Signal</keyword>
<evidence type="ECO:0000313" key="3">
    <source>
        <dbReference type="Proteomes" id="UP001500058"/>
    </source>
</evidence>
<feature type="chain" id="PRO_5046963002" description="Lipoprotein" evidence="1">
    <location>
        <begin position="23"/>
        <end position="131"/>
    </location>
</feature>
<sequence>MRKRTTRTALPAVLLCGTFALAACGGDGGNNELTGAAVRTAAAQAGEAAFDQAGHPIDGGLDCTDEGSGDNLRLTCDGKTQDGQDARMTAEADRNPEINTDGGVRIEGFEVVGTVGGNQVIKKKGCIGVGC</sequence>